<gene>
    <name evidence="2" type="ORF">ANE_LOCUS4667</name>
</gene>
<feature type="region of interest" description="Disordered" evidence="1">
    <location>
        <begin position="119"/>
        <end position="161"/>
    </location>
</feature>
<dbReference type="AlphaFoldDB" id="A0A565AXU8"/>
<sequence length="277" mass="31241">MICKCYCQTLIFLFDLRFRETVTVSLFHLISPFHFSTPKKCSQKRSTKSSPQLVIWPLLSSPDAEYELINYWPDEVEDPSLIYLHTLISHRYPFSKESWSGGVTLWPFLVVDSKPHKKEKPHMKVNIPQKKAADIPQDRSGSSPHYSFKEKGKVGDSSPQNVGQRVVKLDVDALIRQINSINAVHTAEIKSTFALEMSLIKDELVDQIISVLHKGDKPDIPNRPDQTASSHDEPPTEQHHTQEGTNVSPSTPRNVSPSRTTNIGPPKGPNVSSEWDP</sequence>
<dbReference type="EMBL" id="CABITT030000002">
    <property type="protein sequence ID" value="VVA94222.1"/>
    <property type="molecule type" value="Genomic_DNA"/>
</dbReference>
<evidence type="ECO:0000256" key="1">
    <source>
        <dbReference type="SAM" id="MobiDB-lite"/>
    </source>
</evidence>
<dbReference type="OrthoDB" id="10630461at2759"/>
<proteinExistence type="predicted"/>
<organism evidence="2 3">
    <name type="scientific">Arabis nemorensis</name>
    <dbReference type="NCBI Taxonomy" id="586526"/>
    <lineage>
        <taxon>Eukaryota</taxon>
        <taxon>Viridiplantae</taxon>
        <taxon>Streptophyta</taxon>
        <taxon>Embryophyta</taxon>
        <taxon>Tracheophyta</taxon>
        <taxon>Spermatophyta</taxon>
        <taxon>Magnoliopsida</taxon>
        <taxon>eudicotyledons</taxon>
        <taxon>Gunneridae</taxon>
        <taxon>Pentapetalae</taxon>
        <taxon>rosids</taxon>
        <taxon>malvids</taxon>
        <taxon>Brassicales</taxon>
        <taxon>Brassicaceae</taxon>
        <taxon>Arabideae</taxon>
        <taxon>Arabis</taxon>
    </lineage>
</organism>
<evidence type="ECO:0000313" key="2">
    <source>
        <dbReference type="EMBL" id="VVA94222.1"/>
    </source>
</evidence>
<evidence type="ECO:0000313" key="3">
    <source>
        <dbReference type="Proteomes" id="UP000489600"/>
    </source>
</evidence>
<keyword evidence="3" id="KW-1185">Reference proteome</keyword>
<protein>
    <submittedName>
        <fullName evidence="2">Uncharacterized protein</fullName>
    </submittedName>
</protein>
<feature type="region of interest" description="Disordered" evidence="1">
    <location>
        <begin position="214"/>
        <end position="277"/>
    </location>
</feature>
<comment type="caution">
    <text evidence="2">The sequence shown here is derived from an EMBL/GenBank/DDBJ whole genome shotgun (WGS) entry which is preliminary data.</text>
</comment>
<feature type="compositionally biased region" description="Basic and acidic residues" evidence="1">
    <location>
        <begin position="230"/>
        <end position="242"/>
    </location>
</feature>
<feature type="compositionally biased region" description="Polar residues" evidence="1">
    <location>
        <begin position="243"/>
        <end position="263"/>
    </location>
</feature>
<reference evidence="2" key="1">
    <citation type="submission" date="2019-07" db="EMBL/GenBank/DDBJ databases">
        <authorList>
            <person name="Dittberner H."/>
        </authorList>
    </citation>
    <scope>NUCLEOTIDE SEQUENCE [LARGE SCALE GENOMIC DNA]</scope>
</reference>
<name>A0A565AXU8_9BRAS</name>
<accession>A0A565AXU8</accession>
<dbReference type="Proteomes" id="UP000489600">
    <property type="component" value="Unassembled WGS sequence"/>
</dbReference>